<sequence>MEQIDFNNIFEREKIAKDIKNILLSFDKEYNNVTFKRGIYIYGSPGCGKTYFLLNLLKELNYDVIKYDAGDVRNKSLIDTITSNNVSNRNVLHMMSRQVKKIAIVMDEIDGMNNGDKGGITALIKLIRQKKTKKQRLENKTLNPIICIGNYYVDKKIRELMKVCNVFELKEPTTLQMKTVLYQIVPTVQTKPPPMIKNILSYIQGDMRKLFFMVGMLKNNSELINDSIINDILQIKTYNDDAKNITQHLINNHISFEDHNVCMNETDRTIVALLWHENIVDCLENKSPEKTYPFYLTILDNICYADYIDRITFQNQIWQFNEMSSLMKTFYNNKLFHDTFKNTTNKPNHSGEIRFTKVLTKYSTEYNNILFIYNLCQLLDLDKKDLISLFQEIRLHYGNDFLNKLETLNEVEQFFDNEEISKLDIKRMYRYLDKNVKKETIITGEDLENDLDD</sequence>
<dbReference type="GO" id="GO:0005634">
    <property type="term" value="C:nucleus"/>
    <property type="evidence" value="ECO:0007669"/>
    <property type="project" value="TreeGrafter"/>
</dbReference>
<dbReference type="CDD" id="cd00009">
    <property type="entry name" value="AAA"/>
    <property type="match status" value="1"/>
</dbReference>
<dbReference type="SMART" id="SM00382">
    <property type="entry name" value="AAA"/>
    <property type="match status" value="1"/>
</dbReference>
<dbReference type="InterPro" id="IPR003959">
    <property type="entry name" value="ATPase_AAA_core"/>
</dbReference>
<dbReference type="Pfam" id="PF00004">
    <property type="entry name" value="AAA"/>
    <property type="match status" value="1"/>
</dbReference>
<dbReference type="InterPro" id="IPR027417">
    <property type="entry name" value="P-loop_NTPase"/>
</dbReference>
<dbReference type="EMBL" id="MN739659">
    <property type="protein sequence ID" value="QHT18794.1"/>
    <property type="molecule type" value="Genomic_DNA"/>
</dbReference>
<dbReference type="GO" id="GO:0006260">
    <property type="term" value="P:DNA replication"/>
    <property type="evidence" value="ECO:0007669"/>
    <property type="project" value="UniProtKB-KW"/>
</dbReference>
<dbReference type="InterPro" id="IPR003593">
    <property type="entry name" value="AAA+_ATPase"/>
</dbReference>
<proteinExistence type="predicted"/>
<dbReference type="PANTHER" id="PTHR23389">
    <property type="entry name" value="CHROMOSOME TRANSMISSION FIDELITY FACTOR 18"/>
    <property type="match status" value="1"/>
</dbReference>
<name>A0A6C0DR01_9ZZZZ</name>
<evidence type="ECO:0000256" key="1">
    <source>
        <dbReference type="ARBA" id="ARBA00022705"/>
    </source>
</evidence>
<keyword evidence="1" id="KW-0235">DNA replication</keyword>
<organism evidence="3">
    <name type="scientific">viral metagenome</name>
    <dbReference type="NCBI Taxonomy" id="1070528"/>
    <lineage>
        <taxon>unclassified sequences</taxon>
        <taxon>metagenomes</taxon>
        <taxon>organismal metagenomes</taxon>
    </lineage>
</organism>
<dbReference type="GO" id="GO:0005524">
    <property type="term" value="F:ATP binding"/>
    <property type="evidence" value="ECO:0007669"/>
    <property type="project" value="InterPro"/>
</dbReference>
<dbReference type="GO" id="GO:0003677">
    <property type="term" value="F:DNA binding"/>
    <property type="evidence" value="ECO:0007669"/>
    <property type="project" value="TreeGrafter"/>
</dbReference>
<accession>A0A6C0DR01</accession>
<evidence type="ECO:0000313" key="3">
    <source>
        <dbReference type="EMBL" id="QHT18794.1"/>
    </source>
</evidence>
<dbReference type="GO" id="GO:0016887">
    <property type="term" value="F:ATP hydrolysis activity"/>
    <property type="evidence" value="ECO:0007669"/>
    <property type="project" value="InterPro"/>
</dbReference>
<evidence type="ECO:0000259" key="2">
    <source>
        <dbReference type="SMART" id="SM00382"/>
    </source>
</evidence>
<dbReference type="PANTHER" id="PTHR23389:SF6">
    <property type="entry name" value="REPLICATION FACTOR C SUBUNIT 1"/>
    <property type="match status" value="1"/>
</dbReference>
<dbReference type="AlphaFoldDB" id="A0A6C0DR01"/>
<reference evidence="3" key="1">
    <citation type="journal article" date="2020" name="Nature">
        <title>Giant virus diversity and host interactions through global metagenomics.</title>
        <authorList>
            <person name="Schulz F."/>
            <person name="Roux S."/>
            <person name="Paez-Espino D."/>
            <person name="Jungbluth S."/>
            <person name="Walsh D.A."/>
            <person name="Denef V.J."/>
            <person name="McMahon K.D."/>
            <person name="Konstantinidis K.T."/>
            <person name="Eloe-Fadrosh E.A."/>
            <person name="Kyrpides N.C."/>
            <person name="Woyke T."/>
        </authorList>
    </citation>
    <scope>NUCLEOTIDE SEQUENCE</scope>
    <source>
        <strain evidence="3">GVMAG-M-3300023174-49</strain>
    </source>
</reference>
<dbReference type="Gene3D" id="3.40.50.300">
    <property type="entry name" value="P-loop containing nucleotide triphosphate hydrolases"/>
    <property type="match status" value="1"/>
</dbReference>
<protein>
    <recommendedName>
        <fullName evidence="2">AAA+ ATPase domain-containing protein</fullName>
    </recommendedName>
</protein>
<dbReference type="SUPFAM" id="SSF52540">
    <property type="entry name" value="P-loop containing nucleoside triphosphate hydrolases"/>
    <property type="match status" value="1"/>
</dbReference>
<feature type="domain" description="AAA+ ATPase" evidence="2">
    <location>
        <begin position="35"/>
        <end position="173"/>
    </location>
</feature>